<dbReference type="OrthoDB" id="9785372at2"/>
<proteinExistence type="predicted"/>
<dbReference type="Pfam" id="PF13460">
    <property type="entry name" value="NAD_binding_10"/>
    <property type="match status" value="1"/>
</dbReference>
<comment type="caution">
    <text evidence="2">The sequence shown here is derived from an EMBL/GenBank/DDBJ whole genome shotgun (WGS) entry which is preliminary data.</text>
</comment>
<dbReference type="Proteomes" id="UP000217065">
    <property type="component" value="Unassembled WGS sequence"/>
</dbReference>
<evidence type="ECO:0000313" key="3">
    <source>
        <dbReference type="Proteomes" id="UP000217065"/>
    </source>
</evidence>
<dbReference type="Gene3D" id="3.40.50.720">
    <property type="entry name" value="NAD(P)-binding Rossmann-like Domain"/>
    <property type="match status" value="1"/>
</dbReference>
<evidence type="ECO:0000313" key="2">
    <source>
        <dbReference type="EMBL" id="OZS77889.1"/>
    </source>
</evidence>
<dbReference type="RefSeq" id="WP_094943118.1">
    <property type="nucleotide sequence ID" value="NZ_NOKQ01000217.1"/>
</dbReference>
<evidence type="ECO:0000259" key="1">
    <source>
        <dbReference type="Pfam" id="PF13460"/>
    </source>
</evidence>
<sequence>MKIAVFGATGRVGRHFVELALGQGHELQLLVRNKQDWMDHDKLTIHIGDAREYSDVEKTLAGAEAVFSALGTDKTTTLTDFVNALVPNMEKHGINRVVSIGTAGILQSRTQPELYRFQSGESNRKLTFAAEQHAAVYETFRDSSLDWTIVCPTYLPDGPLTQEYRTEEDMLPVEGKQISTADTAHCAYTVLTESQSLRKRLGVAY</sequence>
<dbReference type="PANTHER" id="PTHR43355:SF2">
    <property type="entry name" value="FLAVIN REDUCTASE (NADPH)"/>
    <property type="match status" value="1"/>
</dbReference>
<keyword evidence="3" id="KW-1185">Reference proteome</keyword>
<reference evidence="2 3" key="1">
    <citation type="submission" date="2017-07" db="EMBL/GenBank/DDBJ databases">
        <title>Tetzosporium hominis gen.nov. sp.nov.</title>
        <authorList>
            <person name="Tetz G."/>
            <person name="Tetz V."/>
        </authorList>
    </citation>
    <scope>NUCLEOTIDE SEQUENCE [LARGE SCALE GENOMIC DNA]</scope>
    <source>
        <strain evidence="2 3">VT-49</strain>
    </source>
</reference>
<protein>
    <recommendedName>
        <fullName evidence="1">NAD(P)-binding domain-containing protein</fullName>
    </recommendedName>
</protein>
<dbReference type="PANTHER" id="PTHR43355">
    <property type="entry name" value="FLAVIN REDUCTASE (NADPH)"/>
    <property type="match status" value="1"/>
</dbReference>
<name>A0A264W2V0_9BACL</name>
<dbReference type="GO" id="GO:0016646">
    <property type="term" value="F:oxidoreductase activity, acting on the CH-NH group of donors, NAD or NADP as acceptor"/>
    <property type="evidence" value="ECO:0007669"/>
    <property type="project" value="TreeGrafter"/>
</dbReference>
<feature type="domain" description="NAD(P)-binding" evidence="1">
    <location>
        <begin position="7"/>
        <end position="193"/>
    </location>
</feature>
<dbReference type="InterPro" id="IPR036291">
    <property type="entry name" value="NAD(P)-bd_dom_sf"/>
</dbReference>
<dbReference type="EMBL" id="NOKQ01000217">
    <property type="protein sequence ID" value="OZS77889.1"/>
    <property type="molecule type" value="Genomic_DNA"/>
</dbReference>
<dbReference type="SUPFAM" id="SSF51735">
    <property type="entry name" value="NAD(P)-binding Rossmann-fold domains"/>
    <property type="match status" value="1"/>
</dbReference>
<dbReference type="InterPro" id="IPR051606">
    <property type="entry name" value="Polyketide_Oxido-like"/>
</dbReference>
<dbReference type="InterPro" id="IPR016040">
    <property type="entry name" value="NAD(P)-bd_dom"/>
</dbReference>
<dbReference type="AlphaFoldDB" id="A0A264W2V0"/>
<organism evidence="2 3">
    <name type="scientific">Tetzosporium hominis</name>
    <dbReference type="NCBI Taxonomy" id="2020506"/>
    <lineage>
        <taxon>Bacteria</taxon>
        <taxon>Bacillati</taxon>
        <taxon>Bacillota</taxon>
        <taxon>Bacilli</taxon>
        <taxon>Bacillales</taxon>
        <taxon>Caryophanaceae</taxon>
        <taxon>Tetzosporium</taxon>
    </lineage>
</organism>
<gene>
    <name evidence="2" type="ORF">CF394_09035</name>
</gene>
<accession>A0A264W2V0</accession>